<evidence type="ECO:0000256" key="1">
    <source>
        <dbReference type="SAM" id="Phobius"/>
    </source>
</evidence>
<keyword evidence="1" id="KW-0812">Transmembrane</keyword>
<keyword evidence="1" id="KW-1133">Transmembrane helix</keyword>
<feature type="transmembrane region" description="Helical" evidence="1">
    <location>
        <begin position="6"/>
        <end position="29"/>
    </location>
</feature>
<evidence type="ECO:0000313" key="3">
    <source>
        <dbReference type="Proteomes" id="UP000261174"/>
    </source>
</evidence>
<sequence length="176" mass="19596">MPFMNIPESLLLTHCIATISFLVATLVIAKLRKVIHPYLATANSIAAALALVNTTCMIVNLIIAWEASPDHMFFKYRSVTFLPLIVIYVAAISLTLLKKLRATVLFSLILIIVYACLISNTMAYLIIYTFNPGALSVSWSYPWPESSALLFPLPAAAIYSVICYHIAKRIHARQNH</sequence>
<comment type="caution">
    <text evidence="2">The sequence shown here is derived from an EMBL/GenBank/DDBJ whole genome shotgun (WGS) entry which is preliminary data.</text>
</comment>
<reference evidence="2 3" key="1">
    <citation type="submission" date="2018-08" db="EMBL/GenBank/DDBJ databases">
        <title>Chitinophaga sp. K20C18050901, a novel bacterium isolated from forest soil.</title>
        <authorList>
            <person name="Wang C."/>
        </authorList>
    </citation>
    <scope>NUCLEOTIDE SEQUENCE [LARGE SCALE GENOMIC DNA]</scope>
    <source>
        <strain evidence="2 3">K20C18050901</strain>
    </source>
</reference>
<dbReference type="Proteomes" id="UP000261174">
    <property type="component" value="Unassembled WGS sequence"/>
</dbReference>
<proteinExistence type="predicted"/>
<protein>
    <submittedName>
        <fullName evidence="2">Uncharacterized protein</fullName>
    </submittedName>
</protein>
<keyword evidence="1" id="KW-0472">Membrane</keyword>
<dbReference type="EMBL" id="QTJV01000015">
    <property type="protein sequence ID" value="RFM31325.1"/>
    <property type="molecule type" value="Genomic_DNA"/>
</dbReference>
<feature type="transmembrane region" description="Helical" evidence="1">
    <location>
        <begin position="76"/>
        <end position="97"/>
    </location>
</feature>
<gene>
    <name evidence="2" type="ORF">DXN04_29830</name>
</gene>
<feature type="transmembrane region" description="Helical" evidence="1">
    <location>
        <begin position="147"/>
        <end position="167"/>
    </location>
</feature>
<evidence type="ECO:0000313" key="2">
    <source>
        <dbReference type="EMBL" id="RFM31325.1"/>
    </source>
</evidence>
<feature type="transmembrane region" description="Helical" evidence="1">
    <location>
        <begin position="104"/>
        <end position="127"/>
    </location>
</feature>
<keyword evidence="3" id="KW-1185">Reference proteome</keyword>
<organism evidence="2 3">
    <name type="scientific">Chitinophaga silvisoli</name>
    <dbReference type="NCBI Taxonomy" id="2291814"/>
    <lineage>
        <taxon>Bacteria</taxon>
        <taxon>Pseudomonadati</taxon>
        <taxon>Bacteroidota</taxon>
        <taxon>Chitinophagia</taxon>
        <taxon>Chitinophagales</taxon>
        <taxon>Chitinophagaceae</taxon>
        <taxon>Chitinophaga</taxon>
    </lineage>
</organism>
<feature type="transmembrane region" description="Helical" evidence="1">
    <location>
        <begin position="41"/>
        <end position="64"/>
    </location>
</feature>
<name>A0A3E1NTQ4_9BACT</name>
<accession>A0A3E1NTQ4</accession>
<dbReference type="AlphaFoldDB" id="A0A3E1NTQ4"/>